<reference evidence="10" key="1">
    <citation type="submission" date="2020-10" db="EMBL/GenBank/DDBJ databases">
        <authorList>
            <person name="Muller C M."/>
        </authorList>
    </citation>
    <scope>NUCLEOTIDE SEQUENCE</scope>
    <source>
        <strain evidence="10">THUN-12</strain>
    </source>
</reference>
<gene>
    <name evidence="10" type="ORF">BGTH12_LOCUS2813</name>
</gene>
<dbReference type="Proteomes" id="UP000683417">
    <property type="component" value="Unassembled WGS sequence"/>
</dbReference>
<dbReference type="InterPro" id="IPR006808">
    <property type="entry name" value="ATP_synth_F0_gsu_mt"/>
</dbReference>
<feature type="non-terminal residue" evidence="10">
    <location>
        <position position="1"/>
    </location>
</feature>
<dbReference type="EMBL" id="CAJHIT010000005">
    <property type="protein sequence ID" value="CAD6501455.1"/>
    <property type="molecule type" value="Genomic_DNA"/>
</dbReference>
<evidence type="ECO:0000256" key="4">
    <source>
        <dbReference type="ARBA" id="ARBA00022547"/>
    </source>
</evidence>
<comment type="subcellular location">
    <subcellularLocation>
        <location evidence="1">Mitochondrion membrane</location>
    </subcellularLocation>
</comment>
<keyword evidence="9" id="KW-0066">ATP synthesis</keyword>
<dbReference type="GO" id="GO:0015986">
    <property type="term" value="P:proton motive force-driven ATP synthesis"/>
    <property type="evidence" value="ECO:0007669"/>
    <property type="project" value="InterPro"/>
</dbReference>
<evidence type="ECO:0000256" key="5">
    <source>
        <dbReference type="ARBA" id="ARBA00022781"/>
    </source>
</evidence>
<dbReference type="GO" id="GO:0045259">
    <property type="term" value="C:proton-transporting ATP synthase complex"/>
    <property type="evidence" value="ECO:0007669"/>
    <property type="project" value="UniProtKB-KW"/>
</dbReference>
<sequence length="229" mass="24913">NDSRLTFLLAYSQPSITRPTQPLSDIETKFLLSERKMSLLLARHALRHSAKIRGLVAKSKARWESTASKANTSTTSQATEGLSRVASAAGPVLNGAVNGLTEALIKVGGRTGRVVAFIQRQIPPTLYYARVGLELSKLVFHGQKMSPPPMSTFQVYYQKLVQNLRYPSSLLGASSSLNPQVLLNRATNVSKSDVAAKAVLLAELLGFFTVGEILGRRKLIGYRGEVAHH</sequence>
<keyword evidence="4" id="KW-0138">CF(0)</keyword>
<keyword evidence="8" id="KW-0472">Membrane</keyword>
<evidence type="ECO:0000256" key="2">
    <source>
        <dbReference type="ARBA" id="ARBA00005699"/>
    </source>
</evidence>
<protein>
    <submittedName>
        <fullName evidence="10">BgTH12-01707</fullName>
    </submittedName>
</protein>
<evidence type="ECO:0000256" key="7">
    <source>
        <dbReference type="ARBA" id="ARBA00023128"/>
    </source>
</evidence>
<evidence type="ECO:0000256" key="6">
    <source>
        <dbReference type="ARBA" id="ARBA00023065"/>
    </source>
</evidence>
<name>A0A9W4GF30_BLUGR</name>
<dbReference type="Pfam" id="PF04718">
    <property type="entry name" value="ATP-synt_G"/>
    <property type="match status" value="1"/>
</dbReference>
<dbReference type="GO" id="GO:0015078">
    <property type="term" value="F:proton transmembrane transporter activity"/>
    <property type="evidence" value="ECO:0007669"/>
    <property type="project" value="InterPro"/>
</dbReference>
<evidence type="ECO:0000313" key="10">
    <source>
        <dbReference type="EMBL" id="CAD6501455.1"/>
    </source>
</evidence>
<comment type="caution">
    <text evidence="10">The sequence shown here is derived from an EMBL/GenBank/DDBJ whole genome shotgun (WGS) entry which is preliminary data.</text>
</comment>
<keyword evidence="7" id="KW-0496">Mitochondrion</keyword>
<keyword evidence="5" id="KW-0375">Hydrogen ion transport</keyword>
<dbReference type="AlphaFoldDB" id="A0A9W4GF30"/>
<keyword evidence="6" id="KW-0406">Ion transport</keyword>
<evidence type="ECO:0000256" key="9">
    <source>
        <dbReference type="ARBA" id="ARBA00023310"/>
    </source>
</evidence>
<evidence type="ECO:0000256" key="1">
    <source>
        <dbReference type="ARBA" id="ARBA00004325"/>
    </source>
</evidence>
<accession>A0A9W4GF30</accession>
<evidence type="ECO:0000256" key="8">
    <source>
        <dbReference type="ARBA" id="ARBA00023136"/>
    </source>
</evidence>
<proteinExistence type="inferred from homology"/>
<organism evidence="10 11">
    <name type="scientific">Blumeria graminis f. sp. triticale</name>
    <dbReference type="NCBI Taxonomy" id="1689686"/>
    <lineage>
        <taxon>Eukaryota</taxon>
        <taxon>Fungi</taxon>
        <taxon>Dikarya</taxon>
        <taxon>Ascomycota</taxon>
        <taxon>Pezizomycotina</taxon>
        <taxon>Leotiomycetes</taxon>
        <taxon>Erysiphales</taxon>
        <taxon>Erysiphaceae</taxon>
        <taxon>Blumeria</taxon>
    </lineage>
</organism>
<dbReference type="GO" id="GO:0031966">
    <property type="term" value="C:mitochondrial membrane"/>
    <property type="evidence" value="ECO:0007669"/>
    <property type="project" value="UniProtKB-SubCell"/>
</dbReference>
<keyword evidence="3" id="KW-0813">Transport</keyword>
<evidence type="ECO:0000313" key="11">
    <source>
        <dbReference type="Proteomes" id="UP000683417"/>
    </source>
</evidence>
<evidence type="ECO:0000256" key="3">
    <source>
        <dbReference type="ARBA" id="ARBA00022448"/>
    </source>
</evidence>
<comment type="similarity">
    <text evidence="2">Belongs to the ATPase g subunit family.</text>
</comment>